<dbReference type="EMBL" id="OU900094">
    <property type="protein sequence ID" value="CAG9854004.1"/>
    <property type="molecule type" value="Genomic_DNA"/>
</dbReference>
<gene>
    <name evidence="2" type="ORF">PHYEVI_LOCUS471</name>
</gene>
<dbReference type="AlphaFoldDB" id="A0A9N9TD74"/>
<dbReference type="PRINTS" id="PR00081">
    <property type="entry name" value="GDHRDH"/>
</dbReference>
<dbReference type="InterPro" id="IPR002347">
    <property type="entry name" value="SDR_fam"/>
</dbReference>
<dbReference type="SUPFAM" id="SSF51735">
    <property type="entry name" value="NAD(P)-binding Rossmann-fold domains"/>
    <property type="match status" value="1"/>
</dbReference>
<dbReference type="Pfam" id="PF00106">
    <property type="entry name" value="adh_short"/>
    <property type="match status" value="1"/>
</dbReference>
<evidence type="ECO:0000313" key="3">
    <source>
        <dbReference type="Proteomes" id="UP001153712"/>
    </source>
</evidence>
<reference evidence="2" key="1">
    <citation type="submission" date="2022-01" db="EMBL/GenBank/DDBJ databases">
        <authorList>
            <person name="King R."/>
        </authorList>
    </citation>
    <scope>NUCLEOTIDE SEQUENCE</scope>
</reference>
<accession>A0A9N9TD74</accession>
<keyword evidence="3" id="KW-1185">Reference proteome</keyword>
<evidence type="ECO:0000313" key="2">
    <source>
        <dbReference type="EMBL" id="CAG9854004.1"/>
    </source>
</evidence>
<protein>
    <submittedName>
        <fullName evidence="2">Uncharacterized protein</fullName>
    </submittedName>
</protein>
<dbReference type="OrthoDB" id="191139at2759"/>
<dbReference type="Gene3D" id="3.40.50.720">
    <property type="entry name" value="NAD(P)-binding Rossmann-like Domain"/>
    <property type="match status" value="1"/>
</dbReference>
<dbReference type="Proteomes" id="UP001153712">
    <property type="component" value="Chromosome 1"/>
</dbReference>
<keyword evidence="1" id="KW-0560">Oxidoreductase</keyword>
<dbReference type="GO" id="GO:0016491">
    <property type="term" value="F:oxidoreductase activity"/>
    <property type="evidence" value="ECO:0007669"/>
    <property type="project" value="UniProtKB-KW"/>
</dbReference>
<name>A0A9N9TD74_PHYSR</name>
<organism evidence="2 3">
    <name type="scientific">Phyllotreta striolata</name>
    <name type="common">Striped flea beetle</name>
    <name type="synonym">Crioceris striolata</name>
    <dbReference type="NCBI Taxonomy" id="444603"/>
    <lineage>
        <taxon>Eukaryota</taxon>
        <taxon>Metazoa</taxon>
        <taxon>Ecdysozoa</taxon>
        <taxon>Arthropoda</taxon>
        <taxon>Hexapoda</taxon>
        <taxon>Insecta</taxon>
        <taxon>Pterygota</taxon>
        <taxon>Neoptera</taxon>
        <taxon>Endopterygota</taxon>
        <taxon>Coleoptera</taxon>
        <taxon>Polyphaga</taxon>
        <taxon>Cucujiformia</taxon>
        <taxon>Chrysomeloidea</taxon>
        <taxon>Chrysomelidae</taxon>
        <taxon>Galerucinae</taxon>
        <taxon>Alticini</taxon>
        <taxon>Phyllotreta</taxon>
    </lineage>
</organism>
<dbReference type="InterPro" id="IPR036291">
    <property type="entry name" value="NAD(P)-bd_dom_sf"/>
</dbReference>
<sequence length="327" mass="36236">MIILAISAILILCILLRIYIRQICFRCKSNVCLSGKTALITGGSLGIGYHIVCNLASRGCKVIVADEIINEEIKDAIYKETKSDKVSFEYVDLASFASVRKLAEKINSSVTKLDIFIYNAGIGKCYGQLSKDGLNKPMQINYYSAFLLTHLLVGLLKKSSSARIIFTSSGLSFFNAVSLKKNKLDVDIGSMIHDYNTSKFCMIAAADKLSNLLQKYNITSNSYHPGIVKTRILSQFRGDGMQTCEWLMNQFLVIASFLAGKSPEEGAQTGIHLACANEVENVTGKFFGEGVPRFKPYQAYNKKLCDALWRHSEEVVQLKPEEMLASS</sequence>
<evidence type="ECO:0000256" key="1">
    <source>
        <dbReference type="ARBA" id="ARBA00023002"/>
    </source>
</evidence>
<dbReference type="PANTHER" id="PTHR43157">
    <property type="entry name" value="PHOSPHATIDYLINOSITOL-GLYCAN BIOSYNTHESIS CLASS F PROTEIN-RELATED"/>
    <property type="match status" value="1"/>
</dbReference>
<proteinExistence type="predicted"/>
<dbReference type="PANTHER" id="PTHR43157:SF31">
    <property type="entry name" value="PHOSPHATIDYLINOSITOL-GLYCAN BIOSYNTHESIS CLASS F PROTEIN"/>
    <property type="match status" value="1"/>
</dbReference>